<evidence type="ECO:0000313" key="10">
    <source>
        <dbReference type="EMBL" id="KAF4147160.1"/>
    </source>
</evidence>
<evidence type="ECO:0000313" key="11">
    <source>
        <dbReference type="Proteomes" id="UP000704712"/>
    </source>
</evidence>
<dbReference type="PROSITE" id="PS01007">
    <property type="entry name" value="TRANSPOSASE_MUTATOR"/>
    <property type="match status" value="1"/>
</dbReference>
<dbReference type="SMART" id="SM00575">
    <property type="entry name" value="ZnF_PMZ"/>
    <property type="match status" value="1"/>
</dbReference>
<comment type="caution">
    <text evidence="10">The sequence shown here is derived from an EMBL/GenBank/DDBJ whole genome shotgun (WGS) entry which is preliminary data.</text>
</comment>
<dbReference type="PANTHER" id="PTHR31973:SF187">
    <property type="entry name" value="MUTATOR TRANSPOSASE MUDRA PROTEIN"/>
    <property type="match status" value="1"/>
</dbReference>
<evidence type="ECO:0000256" key="4">
    <source>
        <dbReference type="ARBA" id="ARBA00022833"/>
    </source>
</evidence>
<dbReference type="EMBL" id="JAACNO010000507">
    <property type="protein sequence ID" value="KAF4147160.1"/>
    <property type="molecule type" value="Genomic_DNA"/>
</dbReference>
<dbReference type="GO" id="GO:0006313">
    <property type="term" value="P:DNA transposition"/>
    <property type="evidence" value="ECO:0007669"/>
    <property type="project" value="InterPro"/>
</dbReference>
<dbReference type="InterPro" id="IPR007527">
    <property type="entry name" value="Znf_SWIM"/>
</dbReference>
<dbReference type="Pfam" id="PF10551">
    <property type="entry name" value="MULE"/>
    <property type="match status" value="1"/>
</dbReference>
<keyword evidence="1" id="KW-0815">Transposition</keyword>
<evidence type="ECO:0000256" key="3">
    <source>
        <dbReference type="ARBA" id="ARBA00022771"/>
    </source>
</evidence>
<keyword evidence="3 7" id="KW-0863">Zinc-finger</keyword>
<keyword evidence="6" id="KW-0233">DNA recombination</keyword>
<evidence type="ECO:0000259" key="9">
    <source>
        <dbReference type="PROSITE" id="PS50966"/>
    </source>
</evidence>
<evidence type="ECO:0000256" key="8">
    <source>
        <dbReference type="SAM" id="MobiDB-lite"/>
    </source>
</evidence>
<evidence type="ECO:0000256" key="7">
    <source>
        <dbReference type="PROSITE-ProRule" id="PRU00325"/>
    </source>
</evidence>
<feature type="compositionally biased region" description="Basic residues" evidence="8">
    <location>
        <begin position="387"/>
        <end position="406"/>
    </location>
</feature>
<protein>
    <submittedName>
        <fullName evidence="10">SWIM zinc finger domain-containing protein</fullName>
    </submittedName>
</protein>
<dbReference type="AlphaFoldDB" id="A0A8S9V2J7"/>
<feature type="domain" description="SWIM-type" evidence="9">
    <location>
        <begin position="300"/>
        <end position="332"/>
    </location>
</feature>
<feature type="region of interest" description="Disordered" evidence="8">
    <location>
        <begin position="376"/>
        <end position="406"/>
    </location>
</feature>
<keyword evidence="5" id="KW-0238">DNA-binding</keyword>
<dbReference type="InterPro" id="IPR006564">
    <property type="entry name" value="Znf_PMZ"/>
</dbReference>
<dbReference type="PROSITE" id="PS50966">
    <property type="entry name" value="ZF_SWIM"/>
    <property type="match status" value="1"/>
</dbReference>
<dbReference type="Pfam" id="PF04434">
    <property type="entry name" value="SWIM"/>
    <property type="match status" value="1"/>
</dbReference>
<dbReference type="InterPro" id="IPR001207">
    <property type="entry name" value="Transposase_mutator"/>
</dbReference>
<dbReference type="GO" id="GO:0003677">
    <property type="term" value="F:DNA binding"/>
    <property type="evidence" value="ECO:0007669"/>
    <property type="project" value="UniProtKB-KW"/>
</dbReference>
<sequence length="406" mass="45705">MKFEKFGNGTFIRACFIPNIGIQVAKRSRRLYGFDGAHLKGEMNQRGFFLVATSKDFNSSILPFAFSLVPVENKEHWIWFLYVVKEALGDIEAFTALSDRDKGLQAGVHTVFPRAGHRFCLRHIKGNITSKEKISLTNKERGLISKMANCDCENDYKLLESELKITKPAAATYLSGISKQHWVKYVYQDHFKLPTYGETTSNLAEQSNNWIGNKCRSAKPLDAFGLYFRKLSELVSSKRQLAATWLDKRQSTTLVPQLAKKREDLIKAAGSCQITPCLAGAYDVLYLGPTAEEGYIHPWRLVDLPGAECTCGNWQDTDFPCVHAVAAAIKDGRDLDTLYDAEIMSIGYFKETYNVSFKPWPIDVILEKDTGLLVPAIQENPRENGKRGLKPGPKPKHKRKKTKGAE</sequence>
<proteinExistence type="predicted"/>
<gene>
    <name evidence="10" type="ORF">GN958_ATG03570</name>
</gene>
<reference evidence="10" key="1">
    <citation type="submission" date="2020-03" db="EMBL/GenBank/DDBJ databases">
        <title>Hybrid Assembly of Korean Phytophthora infestans isolates.</title>
        <authorList>
            <person name="Prokchorchik M."/>
            <person name="Lee Y."/>
            <person name="Seo J."/>
            <person name="Cho J.-H."/>
            <person name="Park Y.-E."/>
            <person name="Jang D.-C."/>
            <person name="Im J.-S."/>
            <person name="Choi J.-G."/>
            <person name="Park H.-J."/>
            <person name="Lee G.-B."/>
            <person name="Lee Y.-G."/>
            <person name="Hong S.-Y."/>
            <person name="Cho K."/>
            <person name="Sohn K.H."/>
        </authorList>
    </citation>
    <scope>NUCLEOTIDE SEQUENCE</scope>
    <source>
        <strain evidence="10">KR_2_A2</strain>
    </source>
</reference>
<dbReference type="GO" id="GO:0008270">
    <property type="term" value="F:zinc ion binding"/>
    <property type="evidence" value="ECO:0007669"/>
    <property type="project" value="UniProtKB-KW"/>
</dbReference>
<name>A0A8S9V2J7_PHYIN</name>
<keyword evidence="4" id="KW-0862">Zinc</keyword>
<organism evidence="10 11">
    <name type="scientific">Phytophthora infestans</name>
    <name type="common">Potato late blight agent</name>
    <name type="synonym">Botrytis infestans</name>
    <dbReference type="NCBI Taxonomy" id="4787"/>
    <lineage>
        <taxon>Eukaryota</taxon>
        <taxon>Sar</taxon>
        <taxon>Stramenopiles</taxon>
        <taxon>Oomycota</taxon>
        <taxon>Peronosporomycetes</taxon>
        <taxon>Peronosporales</taxon>
        <taxon>Peronosporaceae</taxon>
        <taxon>Phytophthora</taxon>
    </lineage>
</organism>
<accession>A0A8S9V2J7</accession>
<evidence type="ECO:0000256" key="2">
    <source>
        <dbReference type="ARBA" id="ARBA00022723"/>
    </source>
</evidence>
<keyword evidence="2" id="KW-0479">Metal-binding</keyword>
<evidence type="ECO:0000256" key="6">
    <source>
        <dbReference type="ARBA" id="ARBA00023172"/>
    </source>
</evidence>
<dbReference type="PANTHER" id="PTHR31973">
    <property type="entry name" value="POLYPROTEIN, PUTATIVE-RELATED"/>
    <property type="match status" value="1"/>
</dbReference>
<dbReference type="Proteomes" id="UP000704712">
    <property type="component" value="Unassembled WGS sequence"/>
</dbReference>
<dbReference type="GO" id="GO:0004803">
    <property type="term" value="F:transposase activity"/>
    <property type="evidence" value="ECO:0007669"/>
    <property type="project" value="InterPro"/>
</dbReference>
<dbReference type="InterPro" id="IPR018289">
    <property type="entry name" value="MULE_transposase_dom"/>
</dbReference>
<evidence type="ECO:0000256" key="5">
    <source>
        <dbReference type="ARBA" id="ARBA00023125"/>
    </source>
</evidence>
<evidence type="ECO:0000256" key="1">
    <source>
        <dbReference type="ARBA" id="ARBA00022578"/>
    </source>
</evidence>